<dbReference type="SUPFAM" id="SSF53218">
    <property type="entry name" value="Molybdenum cofactor biosynthesis proteins"/>
    <property type="match status" value="1"/>
</dbReference>
<dbReference type="CDD" id="cd00885">
    <property type="entry name" value="cinA"/>
    <property type="match status" value="1"/>
</dbReference>
<evidence type="ECO:0000256" key="1">
    <source>
        <dbReference type="HAMAP-Rule" id="MF_00226"/>
    </source>
</evidence>
<dbReference type="InterPro" id="IPR001453">
    <property type="entry name" value="MoaB/Mog_dom"/>
</dbReference>
<dbReference type="EMBL" id="JABAIK010000015">
    <property type="protein sequence ID" value="NLS14035.1"/>
    <property type="molecule type" value="Genomic_DNA"/>
</dbReference>
<accession>A0A7X8YHX7</accession>
<proteinExistence type="inferred from homology"/>
<gene>
    <name evidence="3" type="ORF">HGP28_14165</name>
</gene>
<evidence type="ECO:0000313" key="3">
    <source>
        <dbReference type="EMBL" id="NLS14035.1"/>
    </source>
</evidence>
<dbReference type="InterPro" id="IPR050101">
    <property type="entry name" value="CinA"/>
</dbReference>
<dbReference type="PIRSF" id="PIRSF006728">
    <property type="entry name" value="CinA"/>
    <property type="match status" value="1"/>
</dbReference>
<comment type="similarity">
    <text evidence="1">Belongs to the CinA family.</text>
</comment>
<dbReference type="InterPro" id="IPR036425">
    <property type="entry name" value="MoaB/Mog-like_dom_sf"/>
</dbReference>
<dbReference type="InterPro" id="IPR008135">
    <property type="entry name" value="Competence-induced_CinA"/>
</dbReference>
<dbReference type="PANTHER" id="PTHR13939:SF0">
    <property type="entry name" value="NMN AMIDOHYDROLASE-LIKE PROTEIN YFAY"/>
    <property type="match status" value="1"/>
</dbReference>
<dbReference type="SMART" id="SM00852">
    <property type="entry name" value="MoCF_biosynth"/>
    <property type="match status" value="1"/>
</dbReference>
<keyword evidence="4" id="KW-1185">Reference proteome</keyword>
<name>A0A7X8YHX7_9VIBR</name>
<dbReference type="AlphaFoldDB" id="A0A7X8YHX7"/>
<dbReference type="HAMAP" id="MF_00226_B">
    <property type="entry name" value="CinA_B"/>
    <property type="match status" value="1"/>
</dbReference>
<dbReference type="NCBIfam" id="TIGR00200">
    <property type="entry name" value="cinA_nterm"/>
    <property type="match status" value="1"/>
</dbReference>
<dbReference type="Pfam" id="PF00994">
    <property type="entry name" value="MoCF_biosynth"/>
    <property type="match status" value="1"/>
</dbReference>
<sequence>MKIAMLSTGEEVLHGDIVDTNAAWLGSVLFENGFGLTKRATVGDNLAPLVEELLMLSFNNDVVIVNGGLGPTSDDLTAEAAAQAADEPLTQNAHWVERMQTFFASRGKEMPTSNLKQALLPASATMIDNPIGTACGFQMMLNDAVFYFTPGVPREFKKMVEGPILSDLKARFPNVMKVECSRLYTFGLSESGISQTLADVSLPADYQLGYRSYLPFIEVKVFGPAEPLETRIKVVGLIHRLLEQNVVSIDETMLVHIGHRLDERALTLSTAEIASNGYLTAWLKSESRINARFGPAWVLSEQQNHALDDSDPLAAALALAGATREKCQTDLALVVGKLHDNQFTVALSAIGGEWGMILELTREYEVSDRNKLMSAVAADLLRRFLEKKPMFGQYGFLNNKRELFIPNSLVK</sequence>
<dbReference type="Proteomes" id="UP000535589">
    <property type="component" value="Unassembled WGS sequence"/>
</dbReference>
<evidence type="ECO:0000313" key="4">
    <source>
        <dbReference type="Proteomes" id="UP000535589"/>
    </source>
</evidence>
<dbReference type="PANTHER" id="PTHR13939">
    <property type="entry name" value="NICOTINAMIDE-NUCLEOTIDE AMIDOHYDROLASE PNCC"/>
    <property type="match status" value="1"/>
</dbReference>
<comment type="caution">
    <text evidence="3">The sequence shown here is derived from an EMBL/GenBank/DDBJ whole genome shotgun (WGS) entry which is preliminary data.</text>
</comment>
<dbReference type="RefSeq" id="WP_168837134.1">
    <property type="nucleotide sequence ID" value="NZ_JABAIK010000015.1"/>
</dbReference>
<protein>
    <recommendedName>
        <fullName evidence="1">CinA-like protein</fullName>
    </recommendedName>
</protein>
<feature type="domain" description="MoaB/Mog" evidence="2">
    <location>
        <begin position="4"/>
        <end position="171"/>
    </location>
</feature>
<dbReference type="NCBIfam" id="TIGR00177">
    <property type="entry name" value="molyb_syn"/>
    <property type="match status" value="1"/>
</dbReference>
<evidence type="ECO:0000259" key="2">
    <source>
        <dbReference type="SMART" id="SM00852"/>
    </source>
</evidence>
<dbReference type="Gene3D" id="3.40.980.10">
    <property type="entry name" value="MoaB/Mog-like domain"/>
    <property type="match status" value="1"/>
</dbReference>
<organism evidence="3 4">
    <name type="scientific">Vibrio agarilyticus</name>
    <dbReference type="NCBI Taxonomy" id="2726741"/>
    <lineage>
        <taxon>Bacteria</taxon>
        <taxon>Pseudomonadati</taxon>
        <taxon>Pseudomonadota</taxon>
        <taxon>Gammaproteobacteria</taxon>
        <taxon>Vibrionales</taxon>
        <taxon>Vibrionaceae</taxon>
        <taxon>Vibrio</taxon>
    </lineage>
</organism>
<reference evidence="3 4" key="1">
    <citation type="submission" date="2020-04" db="EMBL/GenBank/DDBJ databases">
        <title>Vibrio sp. SM6, a novel species isolated from seawater.</title>
        <authorList>
            <person name="Wang X."/>
        </authorList>
    </citation>
    <scope>NUCLEOTIDE SEQUENCE [LARGE SCALE GENOMIC DNA]</scope>
    <source>
        <strain evidence="3 4">SM6</strain>
    </source>
</reference>